<comment type="function">
    <text evidence="8">Membrane-associated protein that warps the membrane surface to access and bind aromatic isoprenes with high specificity, including ubiquinone (CoQ) isoprene intermediates and presents them directly to Coq7, therefore facilitating the Coq7-mediated hydroxylase step. Participates in the biosynthesis of coenzyme Q, also named ubiquinone, an essential lipid-soluble electron transporter for aerobic cellular respiration.</text>
</comment>
<reference evidence="11 12" key="1">
    <citation type="submission" date="2023-11" db="EMBL/GenBank/DDBJ databases">
        <title>An acidophilic fungus is an integral part of prey digestion in a carnivorous sundew plant.</title>
        <authorList>
            <person name="Tsai I.J."/>
        </authorList>
    </citation>
    <scope>NUCLEOTIDE SEQUENCE [LARGE SCALE GENOMIC DNA]</scope>
    <source>
        <strain evidence="11">169a</strain>
    </source>
</reference>
<name>A0AAQ3M2X7_9PEZI</name>
<dbReference type="InterPro" id="IPR013718">
    <property type="entry name" value="COQ9_C"/>
</dbReference>
<evidence type="ECO:0000256" key="4">
    <source>
        <dbReference type="ARBA" id="ARBA00022688"/>
    </source>
</evidence>
<dbReference type="Pfam" id="PF08511">
    <property type="entry name" value="COQ9"/>
    <property type="match status" value="1"/>
</dbReference>
<dbReference type="Proteomes" id="UP001303373">
    <property type="component" value="Chromosome 4"/>
</dbReference>
<protein>
    <recommendedName>
        <fullName evidence="8">Ubiquinone biosynthesis protein</fullName>
    </recommendedName>
</protein>
<dbReference type="FunFam" id="1.10.357.10:FF:000004">
    <property type="entry name" value="Ubiquinone biosynthesis protein COQ9, mitochondrial"/>
    <property type="match status" value="1"/>
</dbReference>
<evidence type="ECO:0000256" key="8">
    <source>
        <dbReference type="RuleBase" id="RU366063"/>
    </source>
</evidence>
<organism evidence="11 12">
    <name type="scientific">Acrodontium crateriforme</name>
    <dbReference type="NCBI Taxonomy" id="150365"/>
    <lineage>
        <taxon>Eukaryota</taxon>
        <taxon>Fungi</taxon>
        <taxon>Dikarya</taxon>
        <taxon>Ascomycota</taxon>
        <taxon>Pezizomycotina</taxon>
        <taxon>Dothideomycetes</taxon>
        <taxon>Dothideomycetidae</taxon>
        <taxon>Mycosphaerellales</taxon>
        <taxon>Teratosphaeriaceae</taxon>
        <taxon>Acrodontium</taxon>
    </lineage>
</organism>
<feature type="domain" description="COQ9 C-terminal" evidence="10">
    <location>
        <begin position="170"/>
        <end position="240"/>
    </location>
</feature>
<accession>A0AAQ3M2X7</accession>
<dbReference type="AlphaFoldDB" id="A0AAQ3M2X7"/>
<keyword evidence="6 8" id="KW-0446">Lipid-binding</keyword>
<comment type="pathway">
    <text evidence="2 8">Cofactor biosynthesis; ubiquinone biosynthesis.</text>
</comment>
<dbReference type="GO" id="GO:0006744">
    <property type="term" value="P:ubiquinone biosynthetic process"/>
    <property type="evidence" value="ECO:0007669"/>
    <property type="project" value="UniProtKB-UniRule"/>
</dbReference>
<keyword evidence="12" id="KW-1185">Reference proteome</keyword>
<dbReference type="NCBIfam" id="TIGR02396">
    <property type="entry name" value="diverge_rpsU"/>
    <property type="match status" value="1"/>
</dbReference>
<dbReference type="GO" id="GO:0005743">
    <property type="term" value="C:mitochondrial inner membrane"/>
    <property type="evidence" value="ECO:0007669"/>
    <property type="project" value="TreeGrafter"/>
</dbReference>
<dbReference type="PANTHER" id="PTHR21427">
    <property type="entry name" value="UBIQUINONE BIOSYNTHESIS PROTEIN COQ9, MITOCHONDRIAL"/>
    <property type="match status" value="1"/>
</dbReference>
<comment type="subcellular location">
    <subcellularLocation>
        <location evidence="1 8">Mitochondrion</location>
    </subcellularLocation>
</comment>
<feature type="compositionally biased region" description="Low complexity" evidence="9">
    <location>
        <begin position="29"/>
        <end position="43"/>
    </location>
</feature>
<evidence type="ECO:0000259" key="10">
    <source>
        <dbReference type="Pfam" id="PF08511"/>
    </source>
</evidence>
<keyword evidence="4 8" id="KW-0831">Ubiquinone biosynthesis</keyword>
<dbReference type="EMBL" id="CP138583">
    <property type="protein sequence ID" value="WPH00288.1"/>
    <property type="molecule type" value="Genomic_DNA"/>
</dbReference>
<evidence type="ECO:0000256" key="5">
    <source>
        <dbReference type="ARBA" id="ARBA00022946"/>
    </source>
</evidence>
<evidence type="ECO:0000256" key="3">
    <source>
        <dbReference type="ARBA" id="ARBA00010766"/>
    </source>
</evidence>
<dbReference type="GO" id="GO:0008289">
    <property type="term" value="F:lipid binding"/>
    <property type="evidence" value="ECO:0007669"/>
    <property type="project" value="UniProtKB-UniRule"/>
</dbReference>
<evidence type="ECO:0000313" key="12">
    <source>
        <dbReference type="Proteomes" id="UP001303373"/>
    </source>
</evidence>
<gene>
    <name evidence="11" type="ORF">R9X50_00311200</name>
</gene>
<evidence type="ECO:0000256" key="1">
    <source>
        <dbReference type="ARBA" id="ARBA00004173"/>
    </source>
</evidence>
<evidence type="ECO:0000256" key="7">
    <source>
        <dbReference type="ARBA" id="ARBA00023128"/>
    </source>
</evidence>
<dbReference type="Gene3D" id="1.10.357.10">
    <property type="entry name" value="Tetracycline Repressor, domain 2"/>
    <property type="match status" value="1"/>
</dbReference>
<keyword evidence="11" id="KW-0830">Ubiquinone</keyword>
<keyword evidence="5" id="KW-0809">Transit peptide</keyword>
<keyword evidence="7 8" id="KW-0496">Mitochondrion</keyword>
<evidence type="ECO:0000256" key="6">
    <source>
        <dbReference type="ARBA" id="ARBA00023121"/>
    </source>
</evidence>
<feature type="region of interest" description="Disordered" evidence="9">
    <location>
        <begin position="29"/>
        <end position="51"/>
    </location>
</feature>
<evidence type="ECO:0000313" key="11">
    <source>
        <dbReference type="EMBL" id="WPH00288.1"/>
    </source>
</evidence>
<evidence type="ECO:0000256" key="9">
    <source>
        <dbReference type="SAM" id="MobiDB-lite"/>
    </source>
</evidence>
<proteinExistence type="inferred from homology"/>
<evidence type="ECO:0000256" key="2">
    <source>
        <dbReference type="ARBA" id="ARBA00004749"/>
    </source>
</evidence>
<comment type="similarity">
    <text evidence="3 8">Belongs to the COQ9 family.</text>
</comment>
<sequence>MSLPASTLRAVLRTPTNLRPLLLLQHRLGLQSSPRNPSSSTASYHSYDHPAPAPYPPAETAILSAALAHVPTTGFTRTALTTGLREAGYPEISLNLFPKGAFELVRYHLVTQRTQLNTRVQFPDHDSAAPISVGRKVRSLILARLRGNADAGVVGRWQEAVALMSLAENIPASLKELSLLADEMWFLAGDVSVDSSWYTKRASLAGVYAATELFQSTDQSTDFRDTEQFLDRRLEELRTVGGAVSGTIEWMGFQGGAMVNLLRSKGVRI</sequence>
<dbReference type="PANTHER" id="PTHR21427:SF19">
    <property type="entry name" value="UBIQUINONE BIOSYNTHESIS PROTEIN COQ9, MITOCHONDRIAL"/>
    <property type="match status" value="1"/>
</dbReference>
<dbReference type="InterPro" id="IPR012762">
    <property type="entry name" value="Ubiq_biosynth_COQ9"/>
</dbReference>